<dbReference type="PATRIC" id="fig|1408189.4.peg.112"/>
<dbReference type="STRING" id="1408189.CLAC_00545"/>
<protein>
    <recommendedName>
        <fullName evidence="3">DUF559 domain-containing protein</fullName>
    </recommendedName>
</protein>
<proteinExistence type="predicted"/>
<organism evidence="1 2">
    <name type="scientific">Corynebacterium lactis RW2-5</name>
    <dbReference type="NCBI Taxonomy" id="1408189"/>
    <lineage>
        <taxon>Bacteria</taxon>
        <taxon>Bacillati</taxon>
        <taxon>Actinomycetota</taxon>
        <taxon>Actinomycetes</taxon>
        <taxon>Mycobacteriales</taxon>
        <taxon>Corynebacteriaceae</taxon>
        <taxon>Corynebacterium</taxon>
    </lineage>
</organism>
<dbReference type="RefSeq" id="WP_053411258.1">
    <property type="nucleotide sequence ID" value="NZ_CP006841.1"/>
</dbReference>
<dbReference type="EMBL" id="CP006841">
    <property type="protein sequence ID" value="ALA68351.1"/>
    <property type="molecule type" value="Genomic_DNA"/>
</dbReference>
<gene>
    <name evidence="1" type="ORF">CLAC_00545</name>
</gene>
<evidence type="ECO:0000313" key="2">
    <source>
        <dbReference type="Proteomes" id="UP000058446"/>
    </source>
</evidence>
<sequence length="376" mass="41526">MPAWKTDNDGLIRSVNQTTRTHPCECVVASASRVDLREPVETAPTGRRASDSDLIRLAHGVYLRVCEWNEKSVAERYLSQAKALVKPGSSTIITGEAAAALHGLPLLLRGATIPLANSGLRVKSNPRVRRVRNNILTSDIVELEGRRVTDVPKTVIDICRNASSENGLIAADAAVRGWCTPTELRDTLAAYPHSPGNRRARAIIAMATDRSESIGESLTKGCVLDSGIASLYDGPCILLQQVDFHDEQGFIGRVDFYIPELNLVIEFDGAMKYSVGSVKATEETLLREQAREKRLKNLHLDVLRLCWADVLNGRCVGFLQKVAARQRERIRAGGLVFSSDFGRFREAPLSFKERQLREKRVLARRERACRGGSEVG</sequence>
<dbReference type="Proteomes" id="UP000058446">
    <property type="component" value="Chromosome"/>
</dbReference>
<name>A0A0K2H3S5_9CORY</name>
<dbReference type="Gene3D" id="3.40.960.10">
    <property type="entry name" value="VSR Endonuclease"/>
    <property type="match status" value="1"/>
</dbReference>
<evidence type="ECO:0008006" key="3">
    <source>
        <dbReference type="Google" id="ProtNLM"/>
    </source>
</evidence>
<dbReference type="OrthoDB" id="4398625at2"/>
<reference evidence="1 2" key="1">
    <citation type="submission" date="2013-10" db="EMBL/GenBank/DDBJ databases">
        <title>Complete genome sequence of Corynebacterium lactis DSM 45799(T), isolated from raw cow milk.</title>
        <authorList>
            <person name="Ruckert C."/>
            <person name="Albersmeier A."/>
            <person name="Lipski A."/>
            <person name="Kalinowski J."/>
        </authorList>
    </citation>
    <scope>NUCLEOTIDE SEQUENCE [LARGE SCALE GENOMIC DNA]</scope>
    <source>
        <strain evidence="1 2">RW2-5</strain>
    </source>
</reference>
<dbReference type="KEGG" id="clw:CLAC_00545"/>
<evidence type="ECO:0000313" key="1">
    <source>
        <dbReference type="EMBL" id="ALA68351.1"/>
    </source>
</evidence>
<dbReference type="AlphaFoldDB" id="A0A0K2H3S5"/>
<accession>A0A0K2H3S5</accession>
<keyword evidence="2" id="KW-1185">Reference proteome</keyword>